<keyword evidence="3" id="KW-1185">Reference proteome</keyword>
<organism evidence="2 3">
    <name type="scientific">Pseudoalteromonas obscura</name>
    <dbReference type="NCBI Taxonomy" id="3048491"/>
    <lineage>
        <taxon>Bacteria</taxon>
        <taxon>Pseudomonadati</taxon>
        <taxon>Pseudomonadota</taxon>
        <taxon>Gammaproteobacteria</taxon>
        <taxon>Alteromonadales</taxon>
        <taxon>Pseudoalteromonadaceae</taxon>
        <taxon>Pseudoalteromonas</taxon>
    </lineage>
</organism>
<keyword evidence="1" id="KW-0732">Signal</keyword>
<feature type="signal peptide" evidence="1">
    <location>
        <begin position="1"/>
        <end position="18"/>
    </location>
</feature>
<evidence type="ECO:0000313" key="2">
    <source>
        <dbReference type="EMBL" id="MDK2594071.1"/>
    </source>
</evidence>
<dbReference type="EMBL" id="JASJUT010000001">
    <property type="protein sequence ID" value="MDK2594071.1"/>
    <property type="molecule type" value="Genomic_DNA"/>
</dbReference>
<reference evidence="2 3" key="1">
    <citation type="submission" date="2023-05" db="EMBL/GenBank/DDBJ databases">
        <title>Pseudoalteromonas ardens sp. nov., Pseudoalteromonas obscura sp. nov., and Pseudoalteromonas umbrosa sp. nov., isolated from the coral Montipora capitata.</title>
        <authorList>
            <person name="Thomas E.M."/>
            <person name="Smith E.M."/>
            <person name="Papke E."/>
            <person name="Shlafstein M.D."/>
            <person name="Oline D.K."/>
            <person name="Videau P."/>
            <person name="Saw J.H."/>
            <person name="Strangman W.K."/>
            <person name="Ushijima B."/>
        </authorList>
    </citation>
    <scope>NUCLEOTIDE SEQUENCE [LARGE SCALE GENOMIC DNA]</scope>
    <source>
        <strain evidence="2 3">P94</strain>
    </source>
</reference>
<accession>A0ABT7EFK7</accession>
<feature type="chain" id="PRO_5047334783" description="Adhesin domain-containing protein" evidence="1">
    <location>
        <begin position="19"/>
        <end position="242"/>
    </location>
</feature>
<sequence length="242" mass="26034">MKTYFLTAMALFCTQVSALQFFSNEFDFVESRTLSLPVAGLDRLKIDAGSGKLTVIGEETDKISVKADIYQSQANTDYCFELINQKNTALLTANTCHRQYNHTLIHLTITVPSELLTDIKDRSGAIIIESASIGRIEDGSGSIRISNNLSSLEIEDGSGNINIHSVHGALAIDDGSGKVVVEQVDGDVSIEDGSGKIVVKNVSGKVVIDDGSGSVLVRNAHSFELIDNGSGKIQLFDIKAQR</sequence>
<dbReference type="Proteomes" id="UP001231915">
    <property type="component" value="Unassembled WGS sequence"/>
</dbReference>
<comment type="caution">
    <text evidence="2">The sequence shown here is derived from an EMBL/GenBank/DDBJ whole genome shotgun (WGS) entry which is preliminary data.</text>
</comment>
<evidence type="ECO:0008006" key="4">
    <source>
        <dbReference type="Google" id="ProtNLM"/>
    </source>
</evidence>
<name>A0ABT7EFK7_9GAMM</name>
<evidence type="ECO:0000313" key="3">
    <source>
        <dbReference type="Proteomes" id="UP001231915"/>
    </source>
</evidence>
<evidence type="ECO:0000256" key="1">
    <source>
        <dbReference type="SAM" id="SignalP"/>
    </source>
</evidence>
<protein>
    <recommendedName>
        <fullName evidence="4">Adhesin domain-containing protein</fullName>
    </recommendedName>
</protein>
<gene>
    <name evidence="2" type="ORF">QNM18_03175</name>
</gene>
<dbReference type="RefSeq" id="WP_284136316.1">
    <property type="nucleotide sequence ID" value="NZ_JASJUT010000001.1"/>
</dbReference>
<proteinExistence type="predicted"/>